<feature type="domain" description="Zinc finger PHD-type" evidence="6">
    <location>
        <begin position="32"/>
        <end position="94"/>
    </location>
</feature>
<name>A0A438D5Q6_VITVI</name>
<evidence type="ECO:0000256" key="4">
    <source>
        <dbReference type="ARBA" id="ARBA00022833"/>
    </source>
</evidence>
<feature type="domain" description="Zinc finger PHD-type" evidence="6">
    <location>
        <begin position="145"/>
        <end position="182"/>
    </location>
</feature>
<comment type="caution">
    <text evidence="7">The sequence shown here is derived from an EMBL/GenBank/DDBJ whole genome shotgun (WGS) entry which is preliminary data.</text>
</comment>
<feature type="region of interest" description="Disordered" evidence="5">
    <location>
        <begin position="183"/>
        <end position="206"/>
    </location>
</feature>
<organism evidence="7 8">
    <name type="scientific">Vitis vinifera</name>
    <name type="common">Grape</name>
    <dbReference type="NCBI Taxonomy" id="29760"/>
    <lineage>
        <taxon>Eukaryota</taxon>
        <taxon>Viridiplantae</taxon>
        <taxon>Streptophyta</taxon>
        <taxon>Embryophyta</taxon>
        <taxon>Tracheophyta</taxon>
        <taxon>Spermatophyta</taxon>
        <taxon>Magnoliopsida</taxon>
        <taxon>eudicotyledons</taxon>
        <taxon>Gunneridae</taxon>
        <taxon>Pentapetalae</taxon>
        <taxon>rosids</taxon>
        <taxon>Vitales</taxon>
        <taxon>Vitaceae</taxon>
        <taxon>Viteae</taxon>
        <taxon>Vitis</taxon>
    </lineage>
</organism>
<evidence type="ECO:0000256" key="1">
    <source>
        <dbReference type="ARBA" id="ARBA00022723"/>
    </source>
</evidence>
<dbReference type="InterPro" id="IPR011011">
    <property type="entry name" value="Znf_FYVE_PHD"/>
</dbReference>
<dbReference type="SUPFAM" id="SSF57903">
    <property type="entry name" value="FYVE/PHD zinc finger"/>
    <property type="match status" value="1"/>
</dbReference>
<dbReference type="GO" id="GO:0008270">
    <property type="term" value="F:zinc ion binding"/>
    <property type="evidence" value="ECO:0007669"/>
    <property type="project" value="UniProtKB-KW"/>
</dbReference>
<keyword evidence="2" id="KW-0677">Repeat</keyword>
<gene>
    <name evidence="7" type="ORF">CK203_077135</name>
</gene>
<dbReference type="SMART" id="SM00249">
    <property type="entry name" value="PHD"/>
    <property type="match status" value="2"/>
</dbReference>
<feature type="compositionally biased region" description="Polar residues" evidence="5">
    <location>
        <begin position="194"/>
        <end position="204"/>
    </location>
</feature>
<dbReference type="Pfam" id="PF03107">
    <property type="entry name" value="C1_2"/>
    <property type="match status" value="3"/>
</dbReference>
<evidence type="ECO:0000256" key="3">
    <source>
        <dbReference type="ARBA" id="ARBA00022771"/>
    </source>
</evidence>
<dbReference type="AlphaFoldDB" id="A0A438D5Q6"/>
<dbReference type="InterPro" id="IPR001965">
    <property type="entry name" value="Znf_PHD"/>
</dbReference>
<keyword evidence="3" id="KW-0863">Zinc-finger</keyword>
<dbReference type="InterPro" id="IPR046349">
    <property type="entry name" value="C1-like_sf"/>
</dbReference>
<evidence type="ECO:0000259" key="6">
    <source>
        <dbReference type="SMART" id="SM00249"/>
    </source>
</evidence>
<dbReference type="PANTHER" id="PTHR46288:SF69">
    <property type="entry name" value="DC1 DOMAIN-CONTAINING PROTEIN"/>
    <property type="match status" value="1"/>
</dbReference>
<evidence type="ECO:0000313" key="7">
    <source>
        <dbReference type="EMBL" id="RVW30809.1"/>
    </source>
</evidence>
<protein>
    <recommendedName>
        <fullName evidence="6">Zinc finger PHD-type domain-containing protein</fullName>
    </recommendedName>
</protein>
<sequence>MRMNFDHIIHHFSHEHPLKRMNLQDQTTKTVTCSACEFEASGWVYGCNTCNYFLHKPCSKMPEILNHPFDPDHTLLLFPNPVYPGGAFICDACREIGTGFSYHCTECQIDLHNLCAFLPTSVDHSSHHHTLDLWSGSPYKNEEFLCDICQDPGSKQWLYRCNSCQFDAHMSCALVDIQSQHTSKVQKRERQQLGKPQNTPTKSSEPIHRFASWSQSGMRSPWIQTQYSIPRTRDGVMGRYHYGRDPIPRFTHTTRDGVMGHVVKGMVDGMAQQAGMAVLQGFLGGFLGGF</sequence>
<evidence type="ECO:0000256" key="5">
    <source>
        <dbReference type="SAM" id="MobiDB-lite"/>
    </source>
</evidence>
<keyword evidence="1" id="KW-0479">Metal-binding</keyword>
<dbReference type="PANTHER" id="PTHR46288">
    <property type="entry name" value="PHORBOL-ESTER/DAG-TYPE DOMAIN-CONTAINING PROTEIN"/>
    <property type="match status" value="1"/>
</dbReference>
<dbReference type="InterPro" id="IPR004146">
    <property type="entry name" value="DC1"/>
</dbReference>
<accession>A0A438D5Q6</accession>
<evidence type="ECO:0000313" key="8">
    <source>
        <dbReference type="Proteomes" id="UP000288805"/>
    </source>
</evidence>
<dbReference type="Proteomes" id="UP000288805">
    <property type="component" value="Unassembled WGS sequence"/>
</dbReference>
<keyword evidence="4" id="KW-0862">Zinc</keyword>
<proteinExistence type="predicted"/>
<dbReference type="SUPFAM" id="SSF57889">
    <property type="entry name" value="Cysteine-rich domain"/>
    <property type="match status" value="1"/>
</dbReference>
<evidence type="ECO:0000256" key="2">
    <source>
        <dbReference type="ARBA" id="ARBA00022737"/>
    </source>
</evidence>
<dbReference type="EMBL" id="QGNW01001787">
    <property type="protein sequence ID" value="RVW30809.1"/>
    <property type="molecule type" value="Genomic_DNA"/>
</dbReference>
<reference evidence="7 8" key="1">
    <citation type="journal article" date="2018" name="PLoS Genet.">
        <title>Population sequencing reveals clonal diversity and ancestral inbreeding in the grapevine cultivar Chardonnay.</title>
        <authorList>
            <person name="Roach M.J."/>
            <person name="Johnson D.L."/>
            <person name="Bohlmann J."/>
            <person name="van Vuuren H.J."/>
            <person name="Jones S.J."/>
            <person name="Pretorius I.S."/>
            <person name="Schmidt S.A."/>
            <person name="Borneman A.R."/>
        </authorList>
    </citation>
    <scope>NUCLEOTIDE SEQUENCE [LARGE SCALE GENOMIC DNA]</scope>
    <source>
        <strain evidence="8">cv. Chardonnay</strain>
        <tissue evidence="7">Leaf</tissue>
    </source>
</reference>